<keyword evidence="1" id="KW-0560">Oxidoreductase</keyword>
<dbReference type="RefSeq" id="WP_007636953.1">
    <property type="nucleotide sequence ID" value="NC_020514.1"/>
</dbReference>
<accession>K7A3U6</accession>
<dbReference type="PANTHER" id="PTHR43157">
    <property type="entry name" value="PHOSPHATIDYLINOSITOL-GLYCAN BIOSYNTHESIS CLASS F PROTEIN-RELATED"/>
    <property type="match status" value="1"/>
</dbReference>
<evidence type="ECO:0000313" key="2">
    <source>
        <dbReference type="EMBL" id="AGH43314.1"/>
    </source>
</evidence>
<dbReference type="InterPro" id="IPR002347">
    <property type="entry name" value="SDR_fam"/>
</dbReference>
<sequence length="301" mass="32571">MAGFTAADVPDQTGKTIVVTGANTGLGFETAKTLAGKGARVLLGCRSLSKAQAAKDKILAVFPQADVVIVELDLGSLVSIQKAAQQINQEPRLDVLINNAGIMVPPLEYTQDGFESQFGVNHLGPFALTSLLLDRIRATANARIVSTASIAHRKGRINFDDINAKKYYSAWTRYAQSKIANLYFGYELQRRLSAIGDNTISVVAHPGVADTELPRYIPKPFMLLMPVLKLFFNSAEQGAWPTLCAATMAGVKGGEYYGPSKRGEIAGPAIKVRSNRRSHHESIAKKLWDLSIVMTGVDPKL</sequence>
<dbReference type="STRING" id="1129794.C427_1205"/>
<proteinExistence type="predicted"/>
<dbReference type="OrthoDB" id="109589at2"/>
<keyword evidence="3" id="KW-1185">Reference proteome</keyword>
<dbReference type="CDD" id="cd05327">
    <property type="entry name" value="retinol-DH_like_SDR_c_like"/>
    <property type="match status" value="1"/>
</dbReference>
<dbReference type="PRINTS" id="PR00081">
    <property type="entry name" value="GDHRDH"/>
</dbReference>
<dbReference type="EMBL" id="CP003837">
    <property type="protein sequence ID" value="AGH43314.1"/>
    <property type="molecule type" value="Genomic_DNA"/>
</dbReference>
<reference evidence="2 3" key="1">
    <citation type="journal article" date="2013" name="Genome Announc.">
        <title>Complete Genome Sequence of Glaciecola psychrophila Strain 170T.</title>
        <authorList>
            <person name="Yin J."/>
            <person name="Chen J."/>
            <person name="Liu G."/>
            <person name="Yu Y."/>
            <person name="Song L."/>
            <person name="Wang X."/>
            <person name="Qu X."/>
        </authorList>
    </citation>
    <scope>NUCLEOTIDE SEQUENCE [LARGE SCALE GENOMIC DNA]</scope>
    <source>
        <strain evidence="2 3">170</strain>
    </source>
</reference>
<dbReference type="PANTHER" id="PTHR43157:SF31">
    <property type="entry name" value="PHOSPHATIDYLINOSITOL-GLYCAN BIOSYNTHESIS CLASS F PROTEIN"/>
    <property type="match status" value="1"/>
</dbReference>
<evidence type="ECO:0000313" key="3">
    <source>
        <dbReference type="Proteomes" id="UP000011864"/>
    </source>
</evidence>
<protein>
    <recommendedName>
        <fullName evidence="4">Short-chain dehydrogenase/reductase SDR</fullName>
    </recommendedName>
</protein>
<evidence type="ECO:0000256" key="1">
    <source>
        <dbReference type="ARBA" id="ARBA00023002"/>
    </source>
</evidence>
<dbReference type="AlphaFoldDB" id="K7A3U6"/>
<dbReference type="SUPFAM" id="SSF51735">
    <property type="entry name" value="NAD(P)-binding Rossmann-fold domains"/>
    <property type="match status" value="1"/>
</dbReference>
<name>K7A3U6_9ALTE</name>
<dbReference type="NCBIfam" id="NF004846">
    <property type="entry name" value="PRK06197.1"/>
    <property type="match status" value="1"/>
</dbReference>
<dbReference type="Pfam" id="PF00106">
    <property type="entry name" value="adh_short"/>
    <property type="match status" value="1"/>
</dbReference>
<dbReference type="HOGENOM" id="CLU_010194_44_2_6"/>
<dbReference type="Proteomes" id="UP000011864">
    <property type="component" value="Chromosome"/>
</dbReference>
<dbReference type="Gene3D" id="3.40.50.720">
    <property type="entry name" value="NAD(P)-binding Rossmann-like Domain"/>
    <property type="match status" value="1"/>
</dbReference>
<organism evidence="2 3">
    <name type="scientific">Paraglaciecola psychrophila 170</name>
    <dbReference type="NCBI Taxonomy" id="1129794"/>
    <lineage>
        <taxon>Bacteria</taxon>
        <taxon>Pseudomonadati</taxon>
        <taxon>Pseudomonadota</taxon>
        <taxon>Gammaproteobacteria</taxon>
        <taxon>Alteromonadales</taxon>
        <taxon>Alteromonadaceae</taxon>
        <taxon>Paraglaciecola</taxon>
    </lineage>
</organism>
<dbReference type="InterPro" id="IPR036291">
    <property type="entry name" value="NAD(P)-bd_dom_sf"/>
</dbReference>
<dbReference type="GO" id="GO:0016491">
    <property type="term" value="F:oxidoreductase activity"/>
    <property type="evidence" value="ECO:0007669"/>
    <property type="project" value="UniProtKB-KW"/>
</dbReference>
<dbReference type="PATRIC" id="fig|1129794.4.peg.1196"/>
<dbReference type="KEGG" id="gps:C427_1205"/>
<evidence type="ECO:0008006" key="4">
    <source>
        <dbReference type="Google" id="ProtNLM"/>
    </source>
</evidence>
<gene>
    <name evidence="2" type="ORF">C427_1205</name>
</gene>
<dbReference type="eggNOG" id="COG1028">
    <property type="taxonomic scope" value="Bacteria"/>
</dbReference>